<dbReference type="Proteomes" id="UP000219271">
    <property type="component" value="Unassembled WGS sequence"/>
</dbReference>
<keyword evidence="3" id="KW-1185">Reference proteome</keyword>
<sequence length="149" mass="17256">MSGGDEKIVSFVQRYDVNHDINEMKNFVEADKPNESRFCPHTNILVDEFNRSIRCRLCGQAMDSFDYLLSLAKKETKLDWELRRLRSEIKKSRENLQNLQREEVNTRARVKTAQFRLNDVNLALHEAGETLIKIKGYHGSRKSVNGKGG</sequence>
<proteinExistence type="predicted"/>
<accession>A0A286BZZ2</accession>
<keyword evidence="1" id="KW-0175">Coiled coil</keyword>
<organism evidence="2 3">
    <name type="scientific">Candidatus Pantoea floridensis</name>
    <dbReference type="NCBI Taxonomy" id="1938870"/>
    <lineage>
        <taxon>Bacteria</taxon>
        <taxon>Pseudomonadati</taxon>
        <taxon>Pseudomonadota</taxon>
        <taxon>Gammaproteobacteria</taxon>
        <taxon>Enterobacterales</taxon>
        <taxon>Erwiniaceae</taxon>
        <taxon>Pantoea</taxon>
    </lineage>
</organism>
<gene>
    <name evidence="2" type="ORF">SAMN06273570_4178</name>
</gene>
<protein>
    <submittedName>
        <fullName evidence="2">Uncharacterized protein</fullName>
    </submittedName>
</protein>
<feature type="coiled-coil region" evidence="1">
    <location>
        <begin position="82"/>
        <end position="109"/>
    </location>
</feature>
<evidence type="ECO:0000256" key="1">
    <source>
        <dbReference type="SAM" id="Coils"/>
    </source>
</evidence>
<evidence type="ECO:0000313" key="3">
    <source>
        <dbReference type="Proteomes" id="UP000219271"/>
    </source>
</evidence>
<dbReference type="EMBL" id="OCMY01000001">
    <property type="protein sequence ID" value="SOD39724.1"/>
    <property type="molecule type" value="Genomic_DNA"/>
</dbReference>
<reference evidence="3" key="1">
    <citation type="submission" date="2017-09" db="EMBL/GenBank/DDBJ databases">
        <authorList>
            <person name="Varghese N."/>
            <person name="Submissions S."/>
        </authorList>
    </citation>
    <scope>NUCLEOTIDE SEQUENCE [LARGE SCALE GENOMIC DNA]</scope>
    <source>
        <strain evidence="3">JKS000234</strain>
    </source>
</reference>
<dbReference type="RefSeq" id="WP_320204502.1">
    <property type="nucleotide sequence ID" value="NZ_OCMY01000001.1"/>
</dbReference>
<name>A0A286BZZ2_9GAMM</name>
<evidence type="ECO:0000313" key="2">
    <source>
        <dbReference type="EMBL" id="SOD39724.1"/>
    </source>
</evidence>
<dbReference type="AlphaFoldDB" id="A0A286BZZ2"/>